<dbReference type="AlphaFoldDB" id="A0A918U2L4"/>
<feature type="transmembrane region" description="Helical" evidence="1">
    <location>
        <begin position="139"/>
        <end position="164"/>
    </location>
</feature>
<protein>
    <submittedName>
        <fullName evidence="2">Uncharacterized protein</fullName>
    </submittedName>
</protein>
<evidence type="ECO:0000313" key="3">
    <source>
        <dbReference type="Proteomes" id="UP000619244"/>
    </source>
</evidence>
<reference evidence="2" key="1">
    <citation type="journal article" date="2014" name="Int. J. Syst. Evol. Microbiol.">
        <title>Complete genome sequence of Corynebacterium casei LMG S-19264T (=DSM 44701T), isolated from a smear-ripened cheese.</title>
        <authorList>
            <consortium name="US DOE Joint Genome Institute (JGI-PGF)"/>
            <person name="Walter F."/>
            <person name="Albersmeier A."/>
            <person name="Kalinowski J."/>
            <person name="Ruckert C."/>
        </authorList>
    </citation>
    <scope>NUCLEOTIDE SEQUENCE</scope>
    <source>
        <strain evidence="2">JCM 4790</strain>
    </source>
</reference>
<keyword evidence="1" id="KW-0472">Membrane</keyword>
<keyword evidence="1" id="KW-1133">Transmembrane helix</keyword>
<accession>A0A918U2L4</accession>
<dbReference type="Proteomes" id="UP000619244">
    <property type="component" value="Unassembled WGS sequence"/>
</dbReference>
<organism evidence="2 3">
    <name type="scientific">Streptomyces minutiscleroticus</name>
    <dbReference type="NCBI Taxonomy" id="68238"/>
    <lineage>
        <taxon>Bacteria</taxon>
        <taxon>Bacillati</taxon>
        <taxon>Actinomycetota</taxon>
        <taxon>Actinomycetes</taxon>
        <taxon>Kitasatosporales</taxon>
        <taxon>Streptomycetaceae</taxon>
        <taxon>Streptomyces</taxon>
    </lineage>
</organism>
<keyword evidence="1" id="KW-0812">Transmembrane</keyword>
<name>A0A918U2L4_9ACTN</name>
<feature type="transmembrane region" description="Helical" evidence="1">
    <location>
        <begin position="91"/>
        <end position="112"/>
    </location>
</feature>
<keyword evidence="3" id="KW-1185">Reference proteome</keyword>
<sequence length="343" mass="36442">MTTLTTPSPSATAHRDSGGPRLLSWLLRLHRPALWAWTALVLVLGAGLLWLWGPLTDAAAAAWRQYNACDMRPRCAYDQPAILLYKDVEHYITLAVTAVPFLVAAWAGAALFGRELESGTAQLAWAQSLSPTRWLTAKLAFPAVLVTAGTGLLVCLYHLAWSAGRGRIDTARSWYDSLVLHTNGPTTVAFALTGLAAGALAGVLCRRTFPALALALGLTAVVRAVAHLAMPHLWPSVTHTVDRSEGPVVLGLEADSGLVTSTGAHVPVPRCDAMDPGGCSAAYDRLGAVGYYTEYHPFSHYWPLQLTTTALVLVLAGLFALGAFWVLRRTTGTARAAAKAGAV</sequence>
<dbReference type="EMBL" id="BMVU01000021">
    <property type="protein sequence ID" value="GGX84743.1"/>
    <property type="molecule type" value="Genomic_DNA"/>
</dbReference>
<proteinExistence type="predicted"/>
<feature type="transmembrane region" description="Helical" evidence="1">
    <location>
        <begin position="184"/>
        <end position="204"/>
    </location>
</feature>
<feature type="transmembrane region" description="Helical" evidence="1">
    <location>
        <begin position="34"/>
        <end position="53"/>
    </location>
</feature>
<feature type="transmembrane region" description="Helical" evidence="1">
    <location>
        <begin position="304"/>
        <end position="327"/>
    </location>
</feature>
<gene>
    <name evidence="2" type="ORF">GCM10010358_43740</name>
</gene>
<dbReference type="RefSeq" id="WP_190191976.1">
    <property type="nucleotide sequence ID" value="NZ_BMVU01000021.1"/>
</dbReference>
<reference evidence="2" key="2">
    <citation type="submission" date="2020-09" db="EMBL/GenBank/DDBJ databases">
        <authorList>
            <person name="Sun Q."/>
            <person name="Ohkuma M."/>
        </authorList>
    </citation>
    <scope>NUCLEOTIDE SEQUENCE</scope>
    <source>
        <strain evidence="2">JCM 4790</strain>
    </source>
</reference>
<evidence type="ECO:0000256" key="1">
    <source>
        <dbReference type="SAM" id="Phobius"/>
    </source>
</evidence>
<comment type="caution">
    <text evidence="2">The sequence shown here is derived from an EMBL/GenBank/DDBJ whole genome shotgun (WGS) entry which is preliminary data.</text>
</comment>
<feature type="transmembrane region" description="Helical" evidence="1">
    <location>
        <begin position="211"/>
        <end position="230"/>
    </location>
</feature>
<evidence type="ECO:0000313" key="2">
    <source>
        <dbReference type="EMBL" id="GGX84743.1"/>
    </source>
</evidence>